<dbReference type="PANTHER" id="PTHR45683">
    <property type="entry name" value="MITOCHONDRIAL NICOTINAMIDE ADENINE DINUCLEOTIDE TRANSPORTER 1-RELATED-RELATED"/>
    <property type="match status" value="1"/>
</dbReference>
<dbReference type="InParanoid" id="A0A1X2H889"/>
<accession>A0A1X2H889</accession>
<dbReference type="GO" id="GO:0016020">
    <property type="term" value="C:membrane"/>
    <property type="evidence" value="ECO:0007669"/>
    <property type="project" value="UniProtKB-SubCell"/>
</dbReference>
<sequence length="308" mass="34281">MSRSFTGSPHTDQALAGFGAGLVSTTILHPLDVIKIRFQVDAAKQSEKRPLIGGTIKAFREICNTEGFFRGLYRGVTPNMAGATASWGFYFWWYSLIKKHMPKDDQGKLSAVQHLLASAEAGALTAVMTNPFWVIKTRMCTTTRFTPDAYTGLWNGLTRLAREEGIRGLYRGMVPALFGTSHGAIQFMAYEEMKKARNDLRKRAGDSPAHELDARLSTTEYLIMAASSKVTATVATYPYQVLRSRLQDRQTRDTYKGVWDCTKKIYAAEGGIGFYKGLAPNIIRVLPGTCITFLVYENLSQYFKAHAS</sequence>
<evidence type="ECO:0000256" key="6">
    <source>
        <dbReference type="ARBA" id="ARBA00022989"/>
    </source>
</evidence>
<gene>
    <name evidence="10" type="ORF">BCR43DRAFT_565035</name>
</gene>
<dbReference type="InterPro" id="IPR044712">
    <property type="entry name" value="SLC25A32-like"/>
</dbReference>
<feature type="repeat" description="Solcar" evidence="8">
    <location>
        <begin position="216"/>
        <end position="302"/>
    </location>
</feature>
<feature type="repeat" description="Solcar" evidence="8">
    <location>
        <begin position="109"/>
        <end position="196"/>
    </location>
</feature>
<dbReference type="InterPro" id="IPR023395">
    <property type="entry name" value="MCP_dom_sf"/>
</dbReference>
<keyword evidence="6" id="KW-1133">Transmembrane helix</keyword>
<evidence type="ECO:0000256" key="4">
    <source>
        <dbReference type="ARBA" id="ARBA00022692"/>
    </source>
</evidence>
<proteinExistence type="inferred from homology"/>
<dbReference type="OMA" id="TTVWKHE"/>
<dbReference type="Pfam" id="PF00153">
    <property type="entry name" value="Mito_carr"/>
    <property type="match status" value="3"/>
</dbReference>
<dbReference type="FunFam" id="1.50.40.10:FF:000090">
    <property type="entry name" value="Folate transporter 1, chloroplastic"/>
    <property type="match status" value="1"/>
</dbReference>
<reference evidence="10 11" key="1">
    <citation type="submission" date="2016-07" db="EMBL/GenBank/DDBJ databases">
        <title>Pervasive Adenine N6-methylation of Active Genes in Fungi.</title>
        <authorList>
            <consortium name="DOE Joint Genome Institute"/>
            <person name="Mondo S.J."/>
            <person name="Dannebaum R.O."/>
            <person name="Kuo R.C."/>
            <person name="Labutti K."/>
            <person name="Haridas S."/>
            <person name="Kuo A."/>
            <person name="Salamov A."/>
            <person name="Ahrendt S.R."/>
            <person name="Lipzen A."/>
            <person name="Sullivan W."/>
            <person name="Andreopoulos W.B."/>
            <person name="Clum A."/>
            <person name="Lindquist E."/>
            <person name="Daum C."/>
            <person name="Ramamoorthy G.K."/>
            <person name="Gryganskyi A."/>
            <person name="Culley D."/>
            <person name="Magnuson J.K."/>
            <person name="James T.Y."/>
            <person name="O'Malley M.A."/>
            <person name="Stajich J.E."/>
            <person name="Spatafora J.W."/>
            <person name="Visel A."/>
            <person name="Grigoriev I.V."/>
        </authorList>
    </citation>
    <scope>NUCLEOTIDE SEQUENCE [LARGE SCALE GENOMIC DNA]</scope>
    <source>
        <strain evidence="10 11">NRRL 2496</strain>
    </source>
</reference>
<evidence type="ECO:0000256" key="5">
    <source>
        <dbReference type="ARBA" id="ARBA00022737"/>
    </source>
</evidence>
<evidence type="ECO:0000313" key="10">
    <source>
        <dbReference type="EMBL" id="ORY94795.1"/>
    </source>
</evidence>
<dbReference type="GO" id="GO:0015230">
    <property type="term" value="F:FAD transmembrane transporter activity"/>
    <property type="evidence" value="ECO:0007669"/>
    <property type="project" value="EnsemblFungi"/>
</dbReference>
<evidence type="ECO:0000256" key="7">
    <source>
        <dbReference type="ARBA" id="ARBA00023136"/>
    </source>
</evidence>
<evidence type="ECO:0000256" key="9">
    <source>
        <dbReference type="RuleBase" id="RU000488"/>
    </source>
</evidence>
<feature type="repeat" description="Solcar" evidence="8">
    <location>
        <begin position="8"/>
        <end position="100"/>
    </location>
</feature>
<dbReference type="Gene3D" id="1.50.40.10">
    <property type="entry name" value="Mitochondrial carrier domain"/>
    <property type="match status" value="1"/>
</dbReference>
<dbReference type="InterPro" id="IPR018108">
    <property type="entry name" value="MCP_transmembrane"/>
</dbReference>
<keyword evidence="7 8" id="KW-0472">Membrane</keyword>
<evidence type="ECO:0000256" key="1">
    <source>
        <dbReference type="ARBA" id="ARBA00004141"/>
    </source>
</evidence>
<dbReference type="GO" id="GO:0005739">
    <property type="term" value="C:mitochondrion"/>
    <property type="evidence" value="ECO:0007669"/>
    <property type="project" value="EnsemblFungi"/>
</dbReference>
<protein>
    <submittedName>
        <fullName evidence="10">Mitochondrial FAD carrier protein</fullName>
    </submittedName>
</protein>
<keyword evidence="3 9" id="KW-0813">Transport</keyword>
<dbReference type="STRING" id="13706.A0A1X2H889"/>
<comment type="similarity">
    <text evidence="2 9">Belongs to the mitochondrial carrier (TC 2.A.29) family.</text>
</comment>
<dbReference type="EMBL" id="MCGN01000007">
    <property type="protein sequence ID" value="ORY94795.1"/>
    <property type="molecule type" value="Genomic_DNA"/>
</dbReference>
<dbReference type="Proteomes" id="UP000242180">
    <property type="component" value="Unassembled WGS sequence"/>
</dbReference>
<keyword evidence="5" id="KW-0677">Repeat</keyword>
<dbReference type="OrthoDB" id="428293at2759"/>
<dbReference type="FunCoup" id="A0A1X2H889">
    <property type="interactions" value="430"/>
</dbReference>
<evidence type="ECO:0000256" key="8">
    <source>
        <dbReference type="PROSITE-ProRule" id="PRU00282"/>
    </source>
</evidence>
<evidence type="ECO:0000256" key="2">
    <source>
        <dbReference type="ARBA" id="ARBA00006375"/>
    </source>
</evidence>
<dbReference type="AlphaFoldDB" id="A0A1X2H889"/>
<keyword evidence="4 8" id="KW-0812">Transmembrane</keyword>
<evidence type="ECO:0000313" key="11">
    <source>
        <dbReference type="Proteomes" id="UP000242180"/>
    </source>
</evidence>
<dbReference type="SUPFAM" id="SSF103506">
    <property type="entry name" value="Mitochondrial carrier"/>
    <property type="match status" value="1"/>
</dbReference>
<organism evidence="10 11">
    <name type="scientific">Syncephalastrum racemosum</name>
    <name type="common">Filamentous fungus</name>
    <dbReference type="NCBI Taxonomy" id="13706"/>
    <lineage>
        <taxon>Eukaryota</taxon>
        <taxon>Fungi</taxon>
        <taxon>Fungi incertae sedis</taxon>
        <taxon>Mucoromycota</taxon>
        <taxon>Mucoromycotina</taxon>
        <taxon>Mucoromycetes</taxon>
        <taxon>Mucorales</taxon>
        <taxon>Syncephalastraceae</taxon>
        <taxon>Syncephalastrum</taxon>
    </lineage>
</organism>
<keyword evidence="11" id="KW-1185">Reference proteome</keyword>
<comment type="subcellular location">
    <subcellularLocation>
        <location evidence="1">Membrane</location>
        <topology evidence="1">Multi-pass membrane protein</topology>
    </subcellularLocation>
</comment>
<name>A0A1X2H889_SYNRA</name>
<comment type="caution">
    <text evidence="10">The sequence shown here is derived from an EMBL/GenBank/DDBJ whole genome shotgun (WGS) entry which is preliminary data.</text>
</comment>
<dbReference type="PROSITE" id="PS50920">
    <property type="entry name" value="SOLCAR"/>
    <property type="match status" value="3"/>
</dbReference>
<evidence type="ECO:0000256" key="3">
    <source>
        <dbReference type="ARBA" id="ARBA00022448"/>
    </source>
</evidence>